<accession>A0A934WTG7</accession>
<protein>
    <submittedName>
        <fullName evidence="1">Uncharacterized protein</fullName>
    </submittedName>
</protein>
<name>A0A934WTG7_9FIRM</name>
<comment type="caution">
    <text evidence="1">The sequence shown here is derived from an EMBL/GenBank/DDBJ whole genome shotgun (WGS) entry which is preliminary data.</text>
</comment>
<evidence type="ECO:0000313" key="1">
    <source>
        <dbReference type="EMBL" id="MBK6089653.1"/>
    </source>
</evidence>
<proteinExistence type="predicted"/>
<dbReference type="EMBL" id="JAEQMG010000145">
    <property type="protein sequence ID" value="MBK6089653.1"/>
    <property type="molecule type" value="Genomic_DNA"/>
</dbReference>
<dbReference type="Proteomes" id="UP000633365">
    <property type="component" value="Unassembled WGS sequence"/>
</dbReference>
<organism evidence="1 2">
    <name type="scientific">Ruminococcus difficilis</name>
    <dbReference type="NCBI Taxonomy" id="2763069"/>
    <lineage>
        <taxon>Bacteria</taxon>
        <taxon>Bacillati</taxon>
        <taxon>Bacillota</taxon>
        <taxon>Clostridia</taxon>
        <taxon>Eubacteriales</taxon>
        <taxon>Oscillospiraceae</taxon>
        <taxon>Ruminococcus</taxon>
    </lineage>
</organism>
<gene>
    <name evidence="1" type="ORF">JKK62_13555</name>
</gene>
<reference evidence="1" key="1">
    <citation type="submission" date="2021-01" db="EMBL/GenBank/DDBJ databases">
        <title>Genome public.</title>
        <authorList>
            <person name="Liu C."/>
            <person name="Sun Q."/>
        </authorList>
    </citation>
    <scope>NUCLEOTIDE SEQUENCE</scope>
    <source>
        <strain evidence="1">M6</strain>
    </source>
</reference>
<sequence length="81" mass="9055">MTENNDKIFRLIIKCLKNEGKPDLHSFTIKTKKGVAFVDCRCGEVFIEIHSCDGKQQFCGTAVAATNRLINFGADFESVEI</sequence>
<evidence type="ECO:0000313" key="2">
    <source>
        <dbReference type="Proteomes" id="UP000633365"/>
    </source>
</evidence>
<dbReference type="RefSeq" id="WP_201428358.1">
    <property type="nucleotide sequence ID" value="NZ_JAEQMG010000145.1"/>
</dbReference>
<keyword evidence="2" id="KW-1185">Reference proteome</keyword>
<dbReference type="AlphaFoldDB" id="A0A934WTG7"/>